<reference evidence="2 3" key="1">
    <citation type="submission" date="2018-11" db="EMBL/GenBank/DDBJ databases">
        <title>Genome assembly of Steccherinum ochraceum LE-BIN_3174, the white-rot fungus of the Steccherinaceae family (The Residual Polyporoid clade, Polyporales, Basidiomycota).</title>
        <authorList>
            <person name="Fedorova T.V."/>
            <person name="Glazunova O.A."/>
            <person name="Landesman E.O."/>
            <person name="Moiseenko K.V."/>
            <person name="Psurtseva N.V."/>
            <person name="Savinova O.S."/>
            <person name="Shakhova N.V."/>
            <person name="Tyazhelova T.V."/>
            <person name="Vasina D.V."/>
        </authorList>
    </citation>
    <scope>NUCLEOTIDE SEQUENCE [LARGE SCALE GENOMIC DNA]</scope>
    <source>
        <strain evidence="2 3">LE-BIN_3174</strain>
    </source>
</reference>
<dbReference type="STRING" id="92696.A0A4R0R8I0"/>
<dbReference type="Proteomes" id="UP000292702">
    <property type="component" value="Unassembled WGS sequence"/>
</dbReference>
<organism evidence="2 3">
    <name type="scientific">Steccherinum ochraceum</name>
    <dbReference type="NCBI Taxonomy" id="92696"/>
    <lineage>
        <taxon>Eukaryota</taxon>
        <taxon>Fungi</taxon>
        <taxon>Dikarya</taxon>
        <taxon>Basidiomycota</taxon>
        <taxon>Agaricomycotina</taxon>
        <taxon>Agaricomycetes</taxon>
        <taxon>Polyporales</taxon>
        <taxon>Steccherinaceae</taxon>
        <taxon>Steccherinum</taxon>
    </lineage>
</organism>
<name>A0A4R0R8I0_9APHY</name>
<dbReference type="OrthoDB" id="1112980at2759"/>
<dbReference type="GO" id="GO:0000492">
    <property type="term" value="P:box C/D snoRNP assembly"/>
    <property type="evidence" value="ECO:0007669"/>
    <property type="project" value="InterPro"/>
</dbReference>
<protein>
    <submittedName>
        <fullName evidence="2">Uncharacterized protein</fullName>
    </submittedName>
</protein>
<sequence>MTHNAPSNGTSQKPQRLDIEDDDDRLTRMHNVFMQLDSKATSQGLHPLQPRSFDLGDRSTFAFEPSTDLLSRVQAFLPEIAASNAQLELRARENPKSVDIENIRDGESYIQMTLAQEKLYETGYRRVGRRQLFVRQ</sequence>
<proteinExistence type="predicted"/>
<comment type="caution">
    <text evidence="2">The sequence shown here is derived from an EMBL/GenBank/DDBJ whole genome shotgun (WGS) entry which is preliminary data.</text>
</comment>
<evidence type="ECO:0000313" key="2">
    <source>
        <dbReference type="EMBL" id="TCD64060.1"/>
    </source>
</evidence>
<keyword evidence="3" id="KW-1185">Reference proteome</keyword>
<accession>A0A4R0R8I0</accession>
<gene>
    <name evidence="2" type="ORF">EIP91_004568</name>
</gene>
<dbReference type="Pfam" id="PF15370">
    <property type="entry name" value="NOPCHAP1"/>
    <property type="match status" value="1"/>
</dbReference>
<evidence type="ECO:0000256" key="1">
    <source>
        <dbReference type="SAM" id="MobiDB-lite"/>
    </source>
</evidence>
<dbReference type="EMBL" id="RWJN01000258">
    <property type="protein sequence ID" value="TCD64060.1"/>
    <property type="molecule type" value="Genomic_DNA"/>
</dbReference>
<dbReference type="GO" id="GO:0062064">
    <property type="term" value="F:box C/D methylation guide snoRNP complex binding"/>
    <property type="evidence" value="ECO:0007669"/>
    <property type="project" value="TreeGrafter"/>
</dbReference>
<dbReference type="InterPro" id="IPR027921">
    <property type="entry name" value="NOPCHAP1"/>
</dbReference>
<dbReference type="PANTHER" id="PTHR28674:SF1">
    <property type="entry name" value="NOP PROTEIN CHAPERONE 1"/>
    <property type="match status" value="1"/>
</dbReference>
<dbReference type="PANTHER" id="PTHR28674">
    <property type="entry name" value="SIMILAR TO DNA SEGMENT, CHR 10, WAYNE STATE UNIVERSITY 102,-EXPRESSED"/>
    <property type="match status" value="1"/>
</dbReference>
<dbReference type="AlphaFoldDB" id="A0A4R0R8I0"/>
<feature type="region of interest" description="Disordered" evidence="1">
    <location>
        <begin position="1"/>
        <end position="21"/>
    </location>
</feature>
<evidence type="ECO:0000313" key="3">
    <source>
        <dbReference type="Proteomes" id="UP000292702"/>
    </source>
</evidence>
<feature type="compositionally biased region" description="Polar residues" evidence="1">
    <location>
        <begin position="1"/>
        <end position="14"/>
    </location>
</feature>